<dbReference type="Proteomes" id="UP000559256">
    <property type="component" value="Unassembled WGS sequence"/>
</dbReference>
<evidence type="ECO:0008006" key="7">
    <source>
        <dbReference type="Google" id="ProtNLM"/>
    </source>
</evidence>
<dbReference type="OrthoDB" id="2129069at2759"/>
<dbReference type="InterPro" id="IPR010754">
    <property type="entry name" value="OPA3-like"/>
</dbReference>
<keyword evidence="6" id="KW-1185">Reference proteome</keyword>
<feature type="compositionally biased region" description="Basic and acidic residues" evidence="4">
    <location>
        <begin position="221"/>
        <end position="234"/>
    </location>
</feature>
<feature type="region of interest" description="Disordered" evidence="4">
    <location>
        <begin position="182"/>
        <end position="234"/>
    </location>
</feature>
<dbReference type="PANTHER" id="PTHR12499">
    <property type="entry name" value="OPTIC ATROPHY 3 PROTEIN OPA3"/>
    <property type="match status" value="1"/>
</dbReference>
<gene>
    <name evidence="5" type="ORF">D9758_012972</name>
</gene>
<dbReference type="Pfam" id="PF07047">
    <property type="entry name" value="OPA3"/>
    <property type="match status" value="2"/>
</dbReference>
<evidence type="ECO:0000256" key="2">
    <source>
        <dbReference type="ARBA" id="ARBA00023054"/>
    </source>
</evidence>
<dbReference type="GO" id="GO:0005739">
    <property type="term" value="C:mitochondrion"/>
    <property type="evidence" value="ECO:0007669"/>
    <property type="project" value="TreeGrafter"/>
</dbReference>
<dbReference type="PANTHER" id="PTHR12499:SF0">
    <property type="entry name" value="OPTIC ATROPHY 3 PROTEIN"/>
    <property type="match status" value="1"/>
</dbReference>
<accession>A0A8H5CLN0</accession>
<dbReference type="GO" id="GO:0019216">
    <property type="term" value="P:regulation of lipid metabolic process"/>
    <property type="evidence" value="ECO:0007669"/>
    <property type="project" value="TreeGrafter"/>
</dbReference>
<name>A0A8H5CLN0_9AGAR</name>
<keyword evidence="2 3" id="KW-0175">Coiled coil</keyword>
<sequence>MSKQLEYLHDNRHETFREFCVNLAQRMHRTEAHLRTRLLGEPAKHIRPLSETRCIIFSLFHDTEQLTIRVVDSAIENGANALAEGFLFAVAAALIIGEQWRSSRSQSKRRDDVNEKLEDLDEKVKELNTRLGSLTTSIQEQLEAERTRSTELARILERVVEIGLRGGWSELEQTPLRLPRIDLSSSLSSPSSESDSESLSNDTDSPPSPEDSRIDVNTPDPESKDHIDDRNKPS</sequence>
<comment type="caution">
    <text evidence="5">The sequence shown here is derived from an EMBL/GenBank/DDBJ whole genome shotgun (WGS) entry which is preliminary data.</text>
</comment>
<reference evidence="5 6" key="1">
    <citation type="journal article" date="2020" name="ISME J.">
        <title>Uncovering the hidden diversity of litter-decomposition mechanisms in mushroom-forming fungi.</title>
        <authorList>
            <person name="Floudas D."/>
            <person name="Bentzer J."/>
            <person name="Ahren D."/>
            <person name="Johansson T."/>
            <person name="Persson P."/>
            <person name="Tunlid A."/>
        </authorList>
    </citation>
    <scope>NUCLEOTIDE SEQUENCE [LARGE SCALE GENOMIC DNA]</scope>
    <source>
        <strain evidence="5 6">CBS 291.85</strain>
    </source>
</reference>
<organism evidence="5 6">
    <name type="scientific">Tetrapyrgos nigripes</name>
    <dbReference type="NCBI Taxonomy" id="182062"/>
    <lineage>
        <taxon>Eukaryota</taxon>
        <taxon>Fungi</taxon>
        <taxon>Dikarya</taxon>
        <taxon>Basidiomycota</taxon>
        <taxon>Agaricomycotina</taxon>
        <taxon>Agaricomycetes</taxon>
        <taxon>Agaricomycetidae</taxon>
        <taxon>Agaricales</taxon>
        <taxon>Marasmiineae</taxon>
        <taxon>Marasmiaceae</taxon>
        <taxon>Tetrapyrgos</taxon>
    </lineage>
</organism>
<evidence type="ECO:0000256" key="1">
    <source>
        <dbReference type="ARBA" id="ARBA00007584"/>
    </source>
</evidence>
<proteinExistence type="inferred from homology"/>
<protein>
    <recommendedName>
        <fullName evidence="7">OPA3-like protein</fullName>
    </recommendedName>
</protein>
<evidence type="ECO:0000313" key="6">
    <source>
        <dbReference type="Proteomes" id="UP000559256"/>
    </source>
</evidence>
<feature type="coiled-coil region" evidence="3">
    <location>
        <begin position="103"/>
        <end position="137"/>
    </location>
</feature>
<feature type="compositionally biased region" description="Low complexity" evidence="4">
    <location>
        <begin position="182"/>
        <end position="200"/>
    </location>
</feature>
<comment type="similarity">
    <text evidence="1">Belongs to the OPA3 family.</text>
</comment>
<dbReference type="EMBL" id="JAACJM010000138">
    <property type="protein sequence ID" value="KAF5343569.1"/>
    <property type="molecule type" value="Genomic_DNA"/>
</dbReference>
<dbReference type="AlphaFoldDB" id="A0A8H5CLN0"/>
<evidence type="ECO:0000256" key="3">
    <source>
        <dbReference type="SAM" id="Coils"/>
    </source>
</evidence>
<evidence type="ECO:0000256" key="4">
    <source>
        <dbReference type="SAM" id="MobiDB-lite"/>
    </source>
</evidence>
<evidence type="ECO:0000313" key="5">
    <source>
        <dbReference type="EMBL" id="KAF5343569.1"/>
    </source>
</evidence>